<evidence type="ECO:0000256" key="1">
    <source>
        <dbReference type="ARBA" id="ARBA00022729"/>
    </source>
</evidence>
<keyword evidence="3" id="KW-0325">Glycoprotein</keyword>
<dbReference type="InterPro" id="IPR044004">
    <property type="entry name" value="TSP1_spondin_dom"/>
</dbReference>
<dbReference type="InterPro" id="IPR000884">
    <property type="entry name" value="TSP1_rpt"/>
</dbReference>
<feature type="domain" description="Spondin" evidence="4">
    <location>
        <begin position="1"/>
        <end position="178"/>
    </location>
</feature>
<keyword evidence="2" id="KW-1015">Disulfide bond</keyword>
<keyword evidence="6" id="KW-1185">Reference proteome</keyword>
<gene>
    <name evidence="5" type="ORF">O3G_MSEX011822</name>
</gene>
<dbReference type="Pfam" id="PF06468">
    <property type="entry name" value="Spond_N"/>
    <property type="match status" value="1"/>
</dbReference>
<dbReference type="PROSITE" id="PS50092">
    <property type="entry name" value="TSP1"/>
    <property type="match status" value="1"/>
</dbReference>
<dbReference type="PROSITE" id="PS51020">
    <property type="entry name" value="SPONDIN"/>
    <property type="match status" value="1"/>
</dbReference>
<dbReference type="InterPro" id="IPR009465">
    <property type="entry name" value="Spondin_N"/>
</dbReference>
<dbReference type="PANTHER" id="PTHR11311:SF23">
    <property type="entry name" value="SPONDIN-1"/>
    <property type="match status" value="1"/>
</dbReference>
<evidence type="ECO:0000259" key="4">
    <source>
        <dbReference type="PROSITE" id="PS51020"/>
    </source>
</evidence>
<dbReference type="GO" id="GO:0007155">
    <property type="term" value="P:cell adhesion"/>
    <property type="evidence" value="ECO:0007669"/>
    <property type="project" value="TreeGrafter"/>
</dbReference>
<evidence type="ECO:0000256" key="3">
    <source>
        <dbReference type="ARBA" id="ARBA00023180"/>
    </source>
</evidence>
<dbReference type="SMART" id="SM00209">
    <property type="entry name" value="TSP1"/>
    <property type="match status" value="1"/>
</dbReference>
<proteinExistence type="predicted"/>
<dbReference type="FunFam" id="2.60.40.2130:FF:000002">
    <property type="entry name" value="Putative Spondin-1"/>
    <property type="match status" value="1"/>
</dbReference>
<protein>
    <recommendedName>
        <fullName evidence="4">Spondin domain-containing protein</fullName>
    </recommendedName>
</protein>
<evidence type="ECO:0000313" key="6">
    <source>
        <dbReference type="Proteomes" id="UP000791440"/>
    </source>
</evidence>
<dbReference type="PANTHER" id="PTHR11311">
    <property type="entry name" value="SPONDIN"/>
    <property type="match status" value="1"/>
</dbReference>
<reference evidence="5" key="1">
    <citation type="journal article" date="2016" name="Insect Biochem. Mol. Biol.">
        <title>Multifaceted biological insights from a draft genome sequence of the tobacco hornworm moth, Manduca sexta.</title>
        <authorList>
            <person name="Kanost M.R."/>
            <person name="Arrese E.L."/>
            <person name="Cao X."/>
            <person name="Chen Y.R."/>
            <person name="Chellapilla S."/>
            <person name="Goldsmith M.R."/>
            <person name="Grosse-Wilde E."/>
            <person name="Heckel D.G."/>
            <person name="Herndon N."/>
            <person name="Jiang H."/>
            <person name="Papanicolaou A."/>
            <person name="Qu J."/>
            <person name="Soulages J.L."/>
            <person name="Vogel H."/>
            <person name="Walters J."/>
            <person name="Waterhouse R.M."/>
            <person name="Ahn S.J."/>
            <person name="Almeida F.C."/>
            <person name="An C."/>
            <person name="Aqrawi P."/>
            <person name="Bretschneider A."/>
            <person name="Bryant W.B."/>
            <person name="Bucks S."/>
            <person name="Chao H."/>
            <person name="Chevignon G."/>
            <person name="Christen J.M."/>
            <person name="Clarke D.F."/>
            <person name="Dittmer N.T."/>
            <person name="Ferguson L.C.F."/>
            <person name="Garavelou S."/>
            <person name="Gordon K.H.J."/>
            <person name="Gunaratna R.T."/>
            <person name="Han Y."/>
            <person name="Hauser F."/>
            <person name="He Y."/>
            <person name="Heidel-Fischer H."/>
            <person name="Hirsh A."/>
            <person name="Hu Y."/>
            <person name="Jiang H."/>
            <person name="Kalra D."/>
            <person name="Klinner C."/>
            <person name="Konig C."/>
            <person name="Kovar C."/>
            <person name="Kroll A.R."/>
            <person name="Kuwar S.S."/>
            <person name="Lee S.L."/>
            <person name="Lehman R."/>
            <person name="Li K."/>
            <person name="Li Z."/>
            <person name="Liang H."/>
            <person name="Lovelace S."/>
            <person name="Lu Z."/>
            <person name="Mansfield J.H."/>
            <person name="McCulloch K.J."/>
            <person name="Mathew T."/>
            <person name="Morton B."/>
            <person name="Muzny D.M."/>
            <person name="Neunemann D."/>
            <person name="Ongeri F."/>
            <person name="Pauchet Y."/>
            <person name="Pu L.L."/>
            <person name="Pyrousis I."/>
            <person name="Rao X.J."/>
            <person name="Redding A."/>
            <person name="Roesel C."/>
            <person name="Sanchez-Gracia A."/>
            <person name="Schaack S."/>
            <person name="Shukla A."/>
            <person name="Tetreau G."/>
            <person name="Wang Y."/>
            <person name="Xiong G.H."/>
            <person name="Traut W."/>
            <person name="Walsh T.K."/>
            <person name="Worley K.C."/>
            <person name="Wu D."/>
            <person name="Wu W."/>
            <person name="Wu Y.Q."/>
            <person name="Zhang X."/>
            <person name="Zou Z."/>
            <person name="Zucker H."/>
            <person name="Briscoe A.D."/>
            <person name="Burmester T."/>
            <person name="Clem R.J."/>
            <person name="Feyereisen R."/>
            <person name="Grimmelikhuijzen C.J.P."/>
            <person name="Hamodrakas S.J."/>
            <person name="Hansson B.S."/>
            <person name="Huguet E."/>
            <person name="Jermiin L.S."/>
            <person name="Lan Q."/>
            <person name="Lehman H.K."/>
            <person name="Lorenzen M."/>
            <person name="Merzendorfer H."/>
            <person name="Michalopoulos I."/>
            <person name="Morton D.B."/>
            <person name="Muthukrishnan S."/>
            <person name="Oakeshott J.G."/>
            <person name="Palmer W."/>
            <person name="Park Y."/>
            <person name="Passarelli A.L."/>
            <person name="Rozas J."/>
            <person name="Schwartz L.M."/>
            <person name="Smith W."/>
            <person name="Southgate A."/>
            <person name="Vilcinskas A."/>
            <person name="Vogt R."/>
            <person name="Wang P."/>
            <person name="Werren J."/>
            <person name="Yu X.Q."/>
            <person name="Zhou J.J."/>
            <person name="Brown S.J."/>
            <person name="Scherer S.E."/>
            <person name="Richards S."/>
            <person name="Blissard G.W."/>
        </authorList>
    </citation>
    <scope>NUCLEOTIDE SEQUENCE</scope>
</reference>
<dbReference type="NCBIfam" id="NF038123">
    <property type="entry name" value="NF038123_dom"/>
    <property type="match status" value="1"/>
</dbReference>
<accession>A0A921ZLG6</accession>
<name>A0A921ZLG6_MANSE</name>
<comment type="caution">
    <text evidence="5">The sequence shown here is derived from an EMBL/GenBank/DDBJ whole genome shotgun (WGS) entry which is preliminary data.</text>
</comment>
<dbReference type="AlphaFoldDB" id="A0A921ZLG6"/>
<evidence type="ECO:0000313" key="5">
    <source>
        <dbReference type="EMBL" id="KAG6460168.1"/>
    </source>
</evidence>
<sequence length="329" mass="36177">MVFEGLWSPQTHPKDFPTQALWLTHFSDVIGATHPKNFSFWGEGQIASDGFRSLAEWGSVGLQERELRQQGGKLRSIVKAQGLWYPKVNSNTTAGFSVDRKRHLLSVASMFGPSPDWVVGVSGLDLCQKDCTWAESKVIDLLPYDAGTDNGISYMSPNSETNPREKMYRITPMYPEDPRAPFYNPGAKEVPPLARLYITREKIISKSCDEETLLSMVAEEQENTQTADRRGAAPAGGSVSLVLPSPAVATNYPGLTVSSIVPLPASIAGPTLSQAADCQVSTWGEWTKCSVTCGVGYQERTRTILREASLTGAPCPKVLSRRRRCFRRC</sequence>
<keyword evidence="1" id="KW-0732">Signal</keyword>
<reference evidence="5" key="2">
    <citation type="submission" date="2020-12" db="EMBL/GenBank/DDBJ databases">
        <authorList>
            <person name="Kanost M."/>
        </authorList>
    </citation>
    <scope>NUCLEOTIDE SEQUENCE</scope>
</reference>
<dbReference type="Pfam" id="PF19028">
    <property type="entry name" value="TSP1_spondin"/>
    <property type="match status" value="1"/>
</dbReference>
<dbReference type="Proteomes" id="UP000791440">
    <property type="component" value="Unassembled WGS sequence"/>
</dbReference>
<dbReference type="InterPro" id="IPR051418">
    <property type="entry name" value="Spondin/Thrombospondin_T1"/>
</dbReference>
<evidence type="ECO:0000256" key="2">
    <source>
        <dbReference type="ARBA" id="ARBA00023157"/>
    </source>
</evidence>
<dbReference type="EMBL" id="JH668659">
    <property type="protein sequence ID" value="KAG6460168.1"/>
    <property type="molecule type" value="Genomic_DNA"/>
</dbReference>
<dbReference type="GO" id="GO:0031012">
    <property type="term" value="C:extracellular matrix"/>
    <property type="evidence" value="ECO:0007669"/>
    <property type="project" value="TreeGrafter"/>
</dbReference>
<organism evidence="5 6">
    <name type="scientific">Manduca sexta</name>
    <name type="common">Tobacco hawkmoth</name>
    <name type="synonym">Tobacco hornworm</name>
    <dbReference type="NCBI Taxonomy" id="7130"/>
    <lineage>
        <taxon>Eukaryota</taxon>
        <taxon>Metazoa</taxon>
        <taxon>Ecdysozoa</taxon>
        <taxon>Arthropoda</taxon>
        <taxon>Hexapoda</taxon>
        <taxon>Insecta</taxon>
        <taxon>Pterygota</taxon>
        <taxon>Neoptera</taxon>
        <taxon>Endopterygota</taxon>
        <taxon>Lepidoptera</taxon>
        <taxon>Glossata</taxon>
        <taxon>Ditrysia</taxon>
        <taxon>Bombycoidea</taxon>
        <taxon>Sphingidae</taxon>
        <taxon>Sphinginae</taxon>
        <taxon>Sphingini</taxon>
        <taxon>Manduca</taxon>
    </lineage>
</organism>